<protein>
    <submittedName>
        <fullName evidence="2">Uncharacterized protein</fullName>
    </submittedName>
</protein>
<dbReference type="EMBL" id="KK101023">
    <property type="protein sequence ID" value="KIZ02548.1"/>
    <property type="molecule type" value="Genomic_DNA"/>
</dbReference>
<evidence type="ECO:0000313" key="3">
    <source>
        <dbReference type="Proteomes" id="UP000054498"/>
    </source>
</evidence>
<gene>
    <name evidence="2" type="ORF">MNEG_5413</name>
</gene>
<feature type="region of interest" description="Disordered" evidence="1">
    <location>
        <begin position="349"/>
        <end position="407"/>
    </location>
</feature>
<organism evidence="2 3">
    <name type="scientific">Monoraphidium neglectum</name>
    <dbReference type="NCBI Taxonomy" id="145388"/>
    <lineage>
        <taxon>Eukaryota</taxon>
        <taxon>Viridiplantae</taxon>
        <taxon>Chlorophyta</taxon>
        <taxon>core chlorophytes</taxon>
        <taxon>Chlorophyceae</taxon>
        <taxon>CS clade</taxon>
        <taxon>Sphaeropleales</taxon>
        <taxon>Selenastraceae</taxon>
        <taxon>Monoraphidium</taxon>
    </lineage>
</organism>
<feature type="compositionally biased region" description="Low complexity" evidence="1">
    <location>
        <begin position="349"/>
        <end position="358"/>
    </location>
</feature>
<dbReference type="RefSeq" id="XP_013901567.1">
    <property type="nucleotide sequence ID" value="XM_014046113.1"/>
</dbReference>
<evidence type="ECO:0000313" key="2">
    <source>
        <dbReference type="EMBL" id="KIZ02548.1"/>
    </source>
</evidence>
<evidence type="ECO:0000256" key="1">
    <source>
        <dbReference type="SAM" id="MobiDB-lite"/>
    </source>
</evidence>
<accession>A0A0D2JUM5</accession>
<dbReference type="GeneID" id="25738290"/>
<dbReference type="SUPFAM" id="SSF48452">
    <property type="entry name" value="TPR-like"/>
    <property type="match status" value="1"/>
</dbReference>
<feature type="compositionally biased region" description="Basic and acidic residues" evidence="1">
    <location>
        <begin position="361"/>
        <end position="370"/>
    </location>
</feature>
<proteinExistence type="predicted"/>
<dbReference type="AlphaFoldDB" id="A0A0D2JUM5"/>
<reference evidence="2 3" key="1">
    <citation type="journal article" date="2013" name="BMC Genomics">
        <title>Reconstruction of the lipid metabolism for the microalga Monoraphidium neglectum from its genome sequence reveals characteristics suitable for biofuel production.</title>
        <authorList>
            <person name="Bogen C."/>
            <person name="Al-Dilaimi A."/>
            <person name="Albersmeier A."/>
            <person name="Wichmann J."/>
            <person name="Grundmann M."/>
            <person name="Rupp O."/>
            <person name="Lauersen K.J."/>
            <person name="Blifernez-Klassen O."/>
            <person name="Kalinowski J."/>
            <person name="Goesmann A."/>
            <person name="Mussgnug J.H."/>
            <person name="Kruse O."/>
        </authorList>
    </citation>
    <scope>NUCLEOTIDE SEQUENCE [LARGE SCALE GENOMIC DNA]</scope>
    <source>
        <strain evidence="2 3">SAG 48.87</strain>
    </source>
</reference>
<name>A0A0D2JUM5_9CHLO</name>
<dbReference type="KEGG" id="mng:MNEG_5413"/>
<dbReference type="InterPro" id="IPR011990">
    <property type="entry name" value="TPR-like_helical_dom_sf"/>
</dbReference>
<keyword evidence="3" id="KW-1185">Reference proteome</keyword>
<sequence length="407" mass="43141">MEALLAQLLGQGGLPPVARGMSGLQQYDPTQPPVRFTRQELERALRQGHELAGNYLPIVDHIAAAWTALRQGRNKEGVGELAAALRLPDGSWPLGAGGPITKRIADAVRSSFETPWETPDAVAVSCYLAIVGPQLAGGYPPGDPEEFFNKAVAAYPDDAYICHSRATFLAFRNRSRESLKWLDRAAALGMPRRSLLLERSGLLLGMGRTTEAGESLGEYLATPGVEIERDWPVALMKMAYIQMVRAQDRAPSRGLRTRLQASQEALYWFTRGRDAAAALPAFCGEFSPGEAAFAVMEALETAGVIRANGQLTASGRKALAERDARVAKEAAAAAAATFDTAAAKQTPAAEAAGAAGAGVRDQGDGEHTHEAAGAQPSKSADATAAANKKGPKKSQTTNNKKKKRGGR</sequence>
<dbReference type="Proteomes" id="UP000054498">
    <property type="component" value="Unassembled WGS sequence"/>
</dbReference>
<dbReference type="Gene3D" id="1.25.40.10">
    <property type="entry name" value="Tetratricopeptide repeat domain"/>
    <property type="match status" value="1"/>
</dbReference>